<evidence type="ECO:0000259" key="8">
    <source>
        <dbReference type="Pfam" id="PF04082"/>
    </source>
</evidence>
<reference evidence="9" key="1">
    <citation type="submission" date="2020-03" db="EMBL/GenBank/DDBJ databases">
        <title>Draft Genome Sequence of Cylindrodendrum hubeiense.</title>
        <authorList>
            <person name="Buettner E."/>
            <person name="Kellner H."/>
        </authorList>
    </citation>
    <scope>NUCLEOTIDE SEQUENCE</scope>
    <source>
        <strain evidence="9">IHI 201604</strain>
    </source>
</reference>
<dbReference type="AlphaFoldDB" id="A0A9P5HKA4"/>
<feature type="compositionally biased region" description="Polar residues" evidence="7">
    <location>
        <begin position="99"/>
        <end position="110"/>
    </location>
</feature>
<gene>
    <name evidence="9" type="ORF">G7Z17_g1701</name>
</gene>
<dbReference type="GO" id="GO:0000981">
    <property type="term" value="F:DNA-binding transcription factor activity, RNA polymerase II-specific"/>
    <property type="evidence" value="ECO:0007669"/>
    <property type="project" value="InterPro"/>
</dbReference>
<dbReference type="PANTHER" id="PTHR40626">
    <property type="entry name" value="MIP31509P"/>
    <property type="match status" value="1"/>
</dbReference>
<keyword evidence="6" id="KW-0539">Nucleus</keyword>
<evidence type="ECO:0000256" key="3">
    <source>
        <dbReference type="ARBA" id="ARBA00022737"/>
    </source>
</evidence>
<name>A0A9P5HKA4_9HYPO</name>
<keyword evidence="5" id="KW-0862">Zinc</keyword>
<evidence type="ECO:0000256" key="5">
    <source>
        <dbReference type="ARBA" id="ARBA00022833"/>
    </source>
</evidence>
<dbReference type="PANTHER" id="PTHR40626:SF10">
    <property type="entry name" value="C2H2-TYPE DOMAIN-CONTAINING PROTEIN"/>
    <property type="match status" value="1"/>
</dbReference>
<protein>
    <recommendedName>
        <fullName evidence="8">Xylanolytic transcriptional activator regulatory domain-containing protein</fullName>
    </recommendedName>
</protein>
<evidence type="ECO:0000256" key="2">
    <source>
        <dbReference type="ARBA" id="ARBA00022723"/>
    </source>
</evidence>
<evidence type="ECO:0000256" key="7">
    <source>
        <dbReference type="SAM" id="MobiDB-lite"/>
    </source>
</evidence>
<dbReference type="GO" id="GO:0005634">
    <property type="term" value="C:nucleus"/>
    <property type="evidence" value="ECO:0007669"/>
    <property type="project" value="UniProtKB-SubCell"/>
</dbReference>
<dbReference type="InterPro" id="IPR007219">
    <property type="entry name" value="XnlR_reg_dom"/>
</dbReference>
<proteinExistence type="predicted"/>
<feature type="domain" description="Xylanolytic transcriptional activator regulatory" evidence="8">
    <location>
        <begin position="152"/>
        <end position="421"/>
    </location>
</feature>
<dbReference type="OrthoDB" id="654211at2759"/>
<evidence type="ECO:0000313" key="9">
    <source>
        <dbReference type="EMBL" id="KAF7556036.1"/>
    </source>
</evidence>
<dbReference type="InterPro" id="IPR051059">
    <property type="entry name" value="VerF-like"/>
</dbReference>
<dbReference type="CDD" id="cd12148">
    <property type="entry name" value="fungal_TF_MHR"/>
    <property type="match status" value="1"/>
</dbReference>
<evidence type="ECO:0000313" key="10">
    <source>
        <dbReference type="Proteomes" id="UP000722485"/>
    </source>
</evidence>
<keyword evidence="2" id="KW-0479">Metal-binding</keyword>
<feature type="region of interest" description="Disordered" evidence="7">
    <location>
        <begin position="91"/>
        <end position="110"/>
    </location>
</feature>
<evidence type="ECO:0000256" key="1">
    <source>
        <dbReference type="ARBA" id="ARBA00004123"/>
    </source>
</evidence>
<dbReference type="GO" id="GO:0006351">
    <property type="term" value="P:DNA-templated transcription"/>
    <property type="evidence" value="ECO:0007669"/>
    <property type="project" value="InterPro"/>
</dbReference>
<keyword evidence="10" id="KW-1185">Reference proteome</keyword>
<dbReference type="GO" id="GO:0000978">
    <property type="term" value="F:RNA polymerase II cis-regulatory region sequence-specific DNA binding"/>
    <property type="evidence" value="ECO:0007669"/>
    <property type="project" value="InterPro"/>
</dbReference>
<dbReference type="Proteomes" id="UP000722485">
    <property type="component" value="Unassembled WGS sequence"/>
</dbReference>
<comment type="caution">
    <text evidence="9">The sequence shown here is derived from an EMBL/GenBank/DDBJ whole genome shotgun (WGS) entry which is preliminary data.</text>
</comment>
<comment type="subcellular location">
    <subcellularLocation>
        <location evidence="1">Nucleus</location>
    </subcellularLocation>
</comment>
<sequence length="466" mass="51339">MSGSMLPTSMGVELCWNEADMITNYISDTVQFDVDPLSGHYEMADEIMYTPTPNISNVAMDIPGSSQGPRQLLTARAWGLLPSSISATHGDLGPPVAQQVPSKTRQNKTPSMHWTLSREIHKRLGQEILNHKNDISPEFVLPGRQMLSRYLASYIRGFQPHLPFLYVPTLSPESMSPVLLLALTAVGAFYGFEHPQGYALYFASRATLQAQLESRRSGHVFHLSKTFPRYAEISVSQPSVSVSDGQLNTPRSDHASMTRDLSLIQTLIVFMQLTSWADTPVMADAFVMTGQLVTLLRETLLQAPAAADADLKWAEWHVEEEELRTVYSAYIVLNLQTICFNTPPALTNSELQLTLPCSTAEWNADGPEAWSEARRKSPLHTLSFQPCLKQLLSGQALDKHAGMTAFGNYVLVHGLLSSQHQIGFLGLWGAMMSLISNSRLLDGYADTKTATAKWDGLVAGTLSDPS</sequence>
<dbReference type="Pfam" id="PF04082">
    <property type="entry name" value="Fungal_trans"/>
    <property type="match status" value="1"/>
</dbReference>
<accession>A0A9P5HKA4</accession>
<keyword evidence="4" id="KW-0863">Zinc-finger</keyword>
<dbReference type="GO" id="GO:0008270">
    <property type="term" value="F:zinc ion binding"/>
    <property type="evidence" value="ECO:0007669"/>
    <property type="project" value="UniProtKB-KW"/>
</dbReference>
<evidence type="ECO:0000256" key="6">
    <source>
        <dbReference type="ARBA" id="ARBA00023242"/>
    </source>
</evidence>
<evidence type="ECO:0000256" key="4">
    <source>
        <dbReference type="ARBA" id="ARBA00022771"/>
    </source>
</evidence>
<organism evidence="9 10">
    <name type="scientific">Cylindrodendrum hubeiense</name>
    <dbReference type="NCBI Taxonomy" id="595255"/>
    <lineage>
        <taxon>Eukaryota</taxon>
        <taxon>Fungi</taxon>
        <taxon>Dikarya</taxon>
        <taxon>Ascomycota</taxon>
        <taxon>Pezizomycotina</taxon>
        <taxon>Sordariomycetes</taxon>
        <taxon>Hypocreomycetidae</taxon>
        <taxon>Hypocreales</taxon>
        <taxon>Nectriaceae</taxon>
        <taxon>Cylindrodendrum</taxon>
    </lineage>
</organism>
<dbReference type="EMBL" id="JAANBB010000015">
    <property type="protein sequence ID" value="KAF7556036.1"/>
    <property type="molecule type" value="Genomic_DNA"/>
</dbReference>
<keyword evidence="3" id="KW-0677">Repeat</keyword>
<dbReference type="GO" id="GO:0000785">
    <property type="term" value="C:chromatin"/>
    <property type="evidence" value="ECO:0007669"/>
    <property type="project" value="TreeGrafter"/>
</dbReference>